<evidence type="ECO:0000256" key="2">
    <source>
        <dbReference type="ARBA" id="ARBA00022692"/>
    </source>
</evidence>
<keyword evidence="7" id="KW-1185">Reference proteome</keyword>
<dbReference type="EMBL" id="OU963907">
    <property type="protein sequence ID" value="CAH0399420.1"/>
    <property type="molecule type" value="Genomic_DNA"/>
</dbReference>
<evidence type="ECO:0000313" key="7">
    <source>
        <dbReference type="Proteomes" id="UP001153292"/>
    </source>
</evidence>
<dbReference type="PANTHER" id="PTHR11827:SF48">
    <property type="entry name" value="GH09711P"/>
    <property type="match status" value="1"/>
</dbReference>
<evidence type="ECO:0000259" key="5">
    <source>
        <dbReference type="Pfam" id="PF03522"/>
    </source>
</evidence>
<reference evidence="6" key="1">
    <citation type="submission" date="2021-12" db="EMBL/GenBank/DDBJ databases">
        <authorList>
            <person name="King R."/>
        </authorList>
    </citation>
    <scope>NUCLEOTIDE SEQUENCE</scope>
</reference>
<proteinExistence type="predicted"/>
<feature type="domain" description="SLC12A transporter C-terminal" evidence="5">
    <location>
        <begin position="11"/>
        <end position="187"/>
    </location>
</feature>
<organism evidence="6 7">
    <name type="scientific">Chilo suppressalis</name>
    <name type="common">Asiatic rice borer moth</name>
    <dbReference type="NCBI Taxonomy" id="168631"/>
    <lineage>
        <taxon>Eukaryota</taxon>
        <taxon>Metazoa</taxon>
        <taxon>Ecdysozoa</taxon>
        <taxon>Arthropoda</taxon>
        <taxon>Hexapoda</taxon>
        <taxon>Insecta</taxon>
        <taxon>Pterygota</taxon>
        <taxon>Neoptera</taxon>
        <taxon>Endopterygota</taxon>
        <taxon>Lepidoptera</taxon>
        <taxon>Glossata</taxon>
        <taxon>Ditrysia</taxon>
        <taxon>Pyraloidea</taxon>
        <taxon>Crambidae</taxon>
        <taxon>Crambinae</taxon>
        <taxon>Chilo</taxon>
    </lineage>
</organism>
<evidence type="ECO:0000256" key="1">
    <source>
        <dbReference type="ARBA" id="ARBA00004141"/>
    </source>
</evidence>
<sequence length="189" mass="21711">MSDAKTGLQLKTSNVDTWWLYDDGGLNILLPYVLTNRVVKEKLPLRIFALPKQNCKLEESQKSIETLLAMYRIDYSQLKLVNGLYDAPDEDSWALFESIVGHYKSKEQSECYVTEEELIKQHTKTSRYLRLREVVLENSSEAGMIVMSLPIPRRNAVSPPLYMAWLEMLSRDLPPMLFVRGNNTPVLGV</sequence>
<evidence type="ECO:0000256" key="4">
    <source>
        <dbReference type="ARBA" id="ARBA00023136"/>
    </source>
</evidence>
<dbReference type="InterPro" id="IPR004842">
    <property type="entry name" value="SLC12A_fam"/>
</dbReference>
<evidence type="ECO:0000313" key="6">
    <source>
        <dbReference type="EMBL" id="CAH0399420.1"/>
    </source>
</evidence>
<keyword evidence="3" id="KW-1133">Transmembrane helix</keyword>
<comment type="subcellular location">
    <subcellularLocation>
        <location evidence="1">Membrane</location>
        <topology evidence="1">Multi-pass membrane protein</topology>
    </subcellularLocation>
</comment>
<keyword evidence="4" id="KW-0472">Membrane</keyword>
<dbReference type="Proteomes" id="UP001153292">
    <property type="component" value="Chromosome 14"/>
</dbReference>
<dbReference type="InterPro" id="IPR018491">
    <property type="entry name" value="SLC12_C"/>
</dbReference>
<gene>
    <name evidence="6" type="ORF">CHILSU_LOCUS2564</name>
</gene>
<dbReference type="PANTHER" id="PTHR11827">
    <property type="entry name" value="SOLUTE CARRIER FAMILY 12, CATION COTRANSPORTERS"/>
    <property type="match status" value="1"/>
</dbReference>
<name>A0ABN8AZ81_CHISP</name>
<evidence type="ECO:0000256" key="3">
    <source>
        <dbReference type="ARBA" id="ARBA00022989"/>
    </source>
</evidence>
<accession>A0ABN8AZ81</accession>
<keyword evidence="2" id="KW-0812">Transmembrane</keyword>
<dbReference type="Pfam" id="PF03522">
    <property type="entry name" value="SLC12"/>
    <property type="match status" value="1"/>
</dbReference>
<protein>
    <recommendedName>
        <fullName evidence="5">SLC12A transporter C-terminal domain-containing protein</fullName>
    </recommendedName>
</protein>